<evidence type="ECO:0008006" key="4">
    <source>
        <dbReference type="Google" id="ProtNLM"/>
    </source>
</evidence>
<evidence type="ECO:0000313" key="3">
    <source>
        <dbReference type="Proteomes" id="UP000474957"/>
    </source>
</evidence>
<feature type="transmembrane region" description="Helical" evidence="1">
    <location>
        <begin position="96"/>
        <end position="117"/>
    </location>
</feature>
<keyword evidence="1" id="KW-0812">Transmembrane</keyword>
<evidence type="ECO:0000256" key="1">
    <source>
        <dbReference type="SAM" id="Phobius"/>
    </source>
</evidence>
<protein>
    <recommendedName>
        <fullName evidence="4">BASS family bile acid:Na+ symporter</fullName>
    </recommendedName>
</protein>
<keyword evidence="1" id="KW-0472">Membrane</keyword>
<dbReference type="InterPro" id="IPR038770">
    <property type="entry name" value="Na+/solute_symporter_sf"/>
</dbReference>
<feature type="transmembrane region" description="Helical" evidence="1">
    <location>
        <begin position="157"/>
        <end position="178"/>
    </location>
</feature>
<feature type="transmembrane region" description="Helical" evidence="1">
    <location>
        <begin position="282"/>
        <end position="304"/>
    </location>
</feature>
<dbReference type="RefSeq" id="WP_154446915.1">
    <property type="nucleotide sequence ID" value="NZ_WIND01000009.1"/>
</dbReference>
<evidence type="ECO:0000313" key="2">
    <source>
        <dbReference type="EMBL" id="MSU90420.1"/>
    </source>
</evidence>
<dbReference type="AlphaFoldDB" id="A0A6L5Z2W7"/>
<accession>A0A6L5Z2W7</accession>
<dbReference type="Proteomes" id="UP000474957">
    <property type="component" value="Unassembled WGS sequence"/>
</dbReference>
<name>A0A6L5Z2W7_9RHOB</name>
<keyword evidence="1" id="KW-1133">Transmembrane helix</keyword>
<feature type="transmembrane region" description="Helical" evidence="1">
    <location>
        <begin position="129"/>
        <end position="151"/>
    </location>
</feature>
<dbReference type="EMBL" id="WIND01000009">
    <property type="protein sequence ID" value="MSU90420.1"/>
    <property type="molecule type" value="Genomic_DNA"/>
</dbReference>
<dbReference type="Gene3D" id="1.20.1530.20">
    <property type="match status" value="1"/>
</dbReference>
<gene>
    <name evidence="2" type="ORF">GE300_12460</name>
</gene>
<keyword evidence="3" id="KW-1185">Reference proteome</keyword>
<sequence length="310" mass="31957">MIPVLHLAARHGRVCLVAGLLAGLLLPALAAVLRDWLPQLVALLLFLNAFRIGPRRAVGGLRDLGRSAGLVLLLQCALPLGLVLALMPLGLAQAPLAVALVLMLSAPSITGSPNFTVMLGRDPAPAMRLLILGTGLVPLTVLPVLLLSPALGEVQAVVLAALRLFAVIAASVLAAFALRAALPPALSDRHRDALDGASSILLGVLVVGLMAALGPALRTEPWTVAGWLAVAVAANFGLQLATHAAMRGAGHAEAAVPVSIVAGNRNIALFLVALPPAVTDPLLIFIGCYQVPMYLTPILLTRLYGRRAPA</sequence>
<feature type="transmembrane region" description="Helical" evidence="1">
    <location>
        <begin position="224"/>
        <end position="242"/>
    </location>
</feature>
<organism evidence="2 3">
    <name type="scientific">Halovulum marinum</name>
    <dbReference type="NCBI Taxonomy" id="2662447"/>
    <lineage>
        <taxon>Bacteria</taxon>
        <taxon>Pseudomonadati</taxon>
        <taxon>Pseudomonadota</taxon>
        <taxon>Alphaproteobacteria</taxon>
        <taxon>Rhodobacterales</taxon>
        <taxon>Paracoccaceae</taxon>
        <taxon>Halovulum</taxon>
    </lineage>
</organism>
<comment type="caution">
    <text evidence="2">The sequence shown here is derived from an EMBL/GenBank/DDBJ whole genome shotgun (WGS) entry which is preliminary data.</text>
</comment>
<feature type="transmembrane region" description="Helical" evidence="1">
    <location>
        <begin position="70"/>
        <end position="90"/>
    </location>
</feature>
<reference evidence="2 3" key="1">
    <citation type="submission" date="2019-10" db="EMBL/GenBank/DDBJ databases">
        <title>Cognatihalovulum marinum gen. nov. sp. nov., a new member of the family Rhodobacteraceae isolated from deep seawater of the Northwest Indian Ocean.</title>
        <authorList>
            <person name="Ruan C."/>
            <person name="Wang J."/>
            <person name="Zheng X."/>
            <person name="Song L."/>
            <person name="Zhu Y."/>
            <person name="Huang Y."/>
            <person name="Lu Z."/>
            <person name="Du W."/>
            <person name="Huang L."/>
            <person name="Dai X."/>
        </authorList>
    </citation>
    <scope>NUCLEOTIDE SEQUENCE [LARGE SCALE GENOMIC DNA]</scope>
    <source>
        <strain evidence="2 3">2CG4</strain>
    </source>
</reference>
<proteinExistence type="predicted"/>
<feature type="transmembrane region" description="Helical" evidence="1">
    <location>
        <begin position="199"/>
        <end position="218"/>
    </location>
</feature>